<dbReference type="GO" id="GO:0005524">
    <property type="term" value="F:ATP binding"/>
    <property type="evidence" value="ECO:0007669"/>
    <property type="project" value="InterPro"/>
</dbReference>
<dbReference type="InterPro" id="IPR004821">
    <property type="entry name" value="Cyt_trans-like"/>
</dbReference>
<dbReference type="InterPro" id="IPR050122">
    <property type="entry name" value="RTK"/>
</dbReference>
<evidence type="ECO:0000259" key="2">
    <source>
        <dbReference type="PROSITE" id="PS50011"/>
    </source>
</evidence>
<dbReference type="Pfam" id="PF01467">
    <property type="entry name" value="CTP_transf_like"/>
    <property type="match status" value="1"/>
</dbReference>
<dbReference type="HOGENOM" id="CLU_453088_0_0_1"/>
<dbReference type="Pfam" id="PF07714">
    <property type="entry name" value="PK_Tyr_Ser-Thr"/>
    <property type="match status" value="1"/>
</dbReference>
<evidence type="ECO:0000313" key="4">
    <source>
        <dbReference type="Proteomes" id="UP000009168"/>
    </source>
</evidence>
<name>Q22YH7_TETTS</name>
<organism evidence="3 4">
    <name type="scientific">Tetrahymena thermophila (strain SB210)</name>
    <dbReference type="NCBI Taxonomy" id="312017"/>
    <lineage>
        <taxon>Eukaryota</taxon>
        <taxon>Sar</taxon>
        <taxon>Alveolata</taxon>
        <taxon>Ciliophora</taxon>
        <taxon>Intramacronucleata</taxon>
        <taxon>Oligohymenophorea</taxon>
        <taxon>Hymenostomatida</taxon>
        <taxon>Tetrahymenina</taxon>
        <taxon>Tetrahymenidae</taxon>
        <taxon>Tetrahymena</taxon>
    </lineage>
</organism>
<dbReference type="GO" id="GO:0007169">
    <property type="term" value="P:cell surface receptor protein tyrosine kinase signaling pathway"/>
    <property type="evidence" value="ECO:0007669"/>
    <property type="project" value="TreeGrafter"/>
</dbReference>
<dbReference type="GO" id="GO:0043235">
    <property type="term" value="C:receptor complex"/>
    <property type="evidence" value="ECO:0007669"/>
    <property type="project" value="TreeGrafter"/>
</dbReference>
<feature type="domain" description="Protein kinase" evidence="2">
    <location>
        <begin position="342"/>
        <end position="615"/>
    </location>
</feature>
<dbReference type="InParanoid" id="Q22YH7"/>
<dbReference type="GeneID" id="7836530"/>
<evidence type="ECO:0000313" key="3">
    <source>
        <dbReference type="EMBL" id="EAR90308.2"/>
    </source>
</evidence>
<dbReference type="InterPro" id="IPR000719">
    <property type="entry name" value="Prot_kinase_dom"/>
</dbReference>
<reference evidence="4" key="1">
    <citation type="journal article" date="2006" name="PLoS Biol.">
        <title>Macronuclear genome sequence of the ciliate Tetrahymena thermophila, a model eukaryote.</title>
        <authorList>
            <person name="Eisen J.A."/>
            <person name="Coyne R.S."/>
            <person name="Wu M."/>
            <person name="Wu D."/>
            <person name="Thiagarajan M."/>
            <person name="Wortman J.R."/>
            <person name="Badger J.H."/>
            <person name="Ren Q."/>
            <person name="Amedeo P."/>
            <person name="Jones K.M."/>
            <person name="Tallon L.J."/>
            <person name="Delcher A.L."/>
            <person name="Salzberg S.L."/>
            <person name="Silva J.C."/>
            <person name="Haas B.J."/>
            <person name="Majoros W.H."/>
            <person name="Farzad M."/>
            <person name="Carlton J.M."/>
            <person name="Smith R.K. Jr."/>
            <person name="Garg J."/>
            <person name="Pearlman R.E."/>
            <person name="Karrer K.M."/>
            <person name="Sun L."/>
            <person name="Manning G."/>
            <person name="Elde N.C."/>
            <person name="Turkewitz A.P."/>
            <person name="Asai D.J."/>
            <person name="Wilkes D.E."/>
            <person name="Wang Y."/>
            <person name="Cai H."/>
            <person name="Collins K."/>
            <person name="Stewart B.A."/>
            <person name="Lee S.R."/>
            <person name="Wilamowska K."/>
            <person name="Weinberg Z."/>
            <person name="Ruzzo W.L."/>
            <person name="Wloga D."/>
            <person name="Gaertig J."/>
            <person name="Frankel J."/>
            <person name="Tsao C.-C."/>
            <person name="Gorovsky M.A."/>
            <person name="Keeling P.J."/>
            <person name="Waller R.F."/>
            <person name="Patron N.J."/>
            <person name="Cherry J.M."/>
            <person name="Stover N.A."/>
            <person name="Krieger C.J."/>
            <person name="del Toro C."/>
            <person name="Ryder H.F."/>
            <person name="Williamson S.C."/>
            <person name="Barbeau R.A."/>
            <person name="Hamilton E.P."/>
            <person name="Orias E."/>
        </authorList>
    </citation>
    <scope>NUCLEOTIDE SEQUENCE [LARGE SCALE GENOMIC DNA]</scope>
    <source>
        <strain evidence="4">SB210</strain>
    </source>
</reference>
<feature type="compositionally biased region" description="Polar residues" evidence="1">
    <location>
        <begin position="230"/>
        <end position="248"/>
    </location>
</feature>
<dbReference type="InterPro" id="IPR011009">
    <property type="entry name" value="Kinase-like_dom_sf"/>
</dbReference>
<dbReference type="eggNOG" id="KOG0194">
    <property type="taxonomic scope" value="Eukaryota"/>
</dbReference>
<dbReference type="Gene3D" id="1.10.510.10">
    <property type="entry name" value="Transferase(Phosphotransferase) domain 1"/>
    <property type="match status" value="1"/>
</dbReference>
<dbReference type="PROSITE" id="PS50011">
    <property type="entry name" value="PROTEIN_KINASE_DOM"/>
    <property type="match status" value="1"/>
</dbReference>
<dbReference type="STRING" id="312017.Q22YH7"/>
<dbReference type="PANTHER" id="PTHR24416:SF600">
    <property type="entry name" value="PDGF- AND VEGF-RECEPTOR RELATED, ISOFORM J"/>
    <property type="match status" value="1"/>
</dbReference>
<sequence>MEEDQKENTTQQEEFQAVKTILILLFSEFQPIHYGHLKMMELARQYLEEKYKDQQINIKGILIPYSKNQLYFQYLEEDVRLRMISIAIQSSEWITLNDSLVEKKAKNQKELISHITSKTKESEQVQVYQVMSLDKYQHIQKNIEAFTDQNIIFVEYRFTYEEDQSEEIKALIKSIPRFHFIKDNSFDFDIHSQVIRDTYEGGFDISLYVCPNVVKFHKSQNVKYKKNQSKESGSTKQSNIKKQPNKQKGMTKDQKNKQNEKKDTQEQTQKQQLKPQIKPINLKKFIDFDFNSIDYKKLSGFNDISIISKVEKIPEQTKDENNNNDADDQDEIQEENKQQASQKNKDFLGSGLQARVISMKYQIEELKEIEVAVKMVKFENQISRRQATFYRDLRGVWRCNGHPNIVQAYGAGNYKEIGYIVLERCAKQRFKNWLSLQSAQRLFVDFNFMQLITNLSSGCEYMSKMGILHRDLQINNILIKLKGDDQDKENFEVEEIEHLKISDFGVSAIEEDKQNIVKGSTRHYSPESIEDKANYTEKADVFSFGALLYEIFYKHWVFSDCTVSESCIKTKSGELSRFDDTIPSQIKEIIQLTWKFDPKERITFSSLTQILQQYTNSLNQQKTN</sequence>
<dbReference type="Proteomes" id="UP000009168">
    <property type="component" value="Unassembled WGS sequence"/>
</dbReference>
<keyword evidence="3" id="KW-0808">Transferase</keyword>
<dbReference type="AlphaFoldDB" id="Q22YH7"/>
<dbReference type="RefSeq" id="XP_001010553.2">
    <property type="nucleotide sequence ID" value="XM_001010553.2"/>
</dbReference>
<dbReference type="GO" id="GO:0004714">
    <property type="term" value="F:transmembrane receptor protein tyrosine kinase activity"/>
    <property type="evidence" value="ECO:0007669"/>
    <property type="project" value="TreeGrafter"/>
</dbReference>
<feature type="region of interest" description="Disordered" evidence="1">
    <location>
        <begin position="224"/>
        <end position="275"/>
    </location>
</feature>
<dbReference type="GO" id="GO:0005886">
    <property type="term" value="C:plasma membrane"/>
    <property type="evidence" value="ECO:0007669"/>
    <property type="project" value="TreeGrafter"/>
</dbReference>
<dbReference type="KEGG" id="tet:TTHERM_00607140"/>
<dbReference type="Gene3D" id="3.30.200.20">
    <property type="entry name" value="Phosphorylase Kinase, domain 1"/>
    <property type="match status" value="1"/>
</dbReference>
<dbReference type="PANTHER" id="PTHR24416">
    <property type="entry name" value="TYROSINE-PROTEIN KINASE RECEPTOR"/>
    <property type="match status" value="1"/>
</dbReference>
<feature type="compositionally biased region" description="Low complexity" evidence="1">
    <location>
        <begin position="266"/>
        <end position="275"/>
    </location>
</feature>
<dbReference type="SUPFAM" id="SSF52374">
    <property type="entry name" value="Nucleotidylyl transferase"/>
    <property type="match status" value="1"/>
</dbReference>
<dbReference type="InterPro" id="IPR001245">
    <property type="entry name" value="Ser-Thr/Tyr_kinase_cat_dom"/>
</dbReference>
<keyword evidence="4" id="KW-1185">Reference proteome</keyword>
<gene>
    <name evidence="3" type="ORF">TTHERM_00607140</name>
</gene>
<dbReference type="SUPFAM" id="SSF56112">
    <property type="entry name" value="Protein kinase-like (PK-like)"/>
    <property type="match status" value="1"/>
</dbReference>
<dbReference type="EMBL" id="GG662800">
    <property type="protein sequence ID" value="EAR90308.2"/>
    <property type="molecule type" value="Genomic_DNA"/>
</dbReference>
<proteinExistence type="predicted"/>
<protein>
    <submittedName>
        <fullName evidence="3">Tyrosine kinase family protein</fullName>
    </submittedName>
</protein>
<evidence type="ECO:0000256" key="1">
    <source>
        <dbReference type="SAM" id="MobiDB-lite"/>
    </source>
</evidence>
<dbReference type="Gene3D" id="3.40.50.620">
    <property type="entry name" value="HUPs"/>
    <property type="match status" value="1"/>
</dbReference>
<feature type="compositionally biased region" description="Basic and acidic residues" evidence="1">
    <location>
        <begin position="250"/>
        <end position="265"/>
    </location>
</feature>
<accession>Q22YH7</accession>
<keyword evidence="3" id="KW-0418">Kinase</keyword>
<feature type="region of interest" description="Disordered" evidence="1">
    <location>
        <begin position="315"/>
        <end position="344"/>
    </location>
</feature>
<dbReference type="InterPro" id="IPR014729">
    <property type="entry name" value="Rossmann-like_a/b/a_fold"/>
</dbReference>
<dbReference type="OrthoDB" id="420396at2759"/>